<sequence>MSKRGTSRFHAFTNSSTLPSIVLLALSALNLTVVFHYWRKQRCTLPADHYSLFSFRGHDYPPIYHDDKFPFETVIITVEESSHYQLGYKWDSEWFSMAGEAFGYVRHGRPSTTRVVNDATAPAPNNTLGRPWGTLTSPDDYYFPKAITGKRTFVVTMFHELHCLRMLNVGYESEVHMAEGHLKHCIHYIRQMALCDADMTPEPAGWEEKWSVEDDAGLDREGATHVCQDFQSVFDAVENNWAEWLREGGEDNSMDDAEIVG</sequence>
<accession>A0A9P6HRX5</accession>
<reference evidence="4" key="1">
    <citation type="journal article" date="2020" name="Nat. Commun.">
        <title>Large-scale genome sequencing of mycorrhizal fungi provides insights into the early evolution of symbiotic traits.</title>
        <authorList>
            <person name="Miyauchi S."/>
            <person name="Kiss E."/>
            <person name="Kuo A."/>
            <person name="Drula E."/>
            <person name="Kohler A."/>
            <person name="Sanchez-Garcia M."/>
            <person name="Morin E."/>
            <person name="Andreopoulos B."/>
            <person name="Barry K.W."/>
            <person name="Bonito G."/>
            <person name="Buee M."/>
            <person name="Carver A."/>
            <person name="Chen C."/>
            <person name="Cichocki N."/>
            <person name="Clum A."/>
            <person name="Culley D."/>
            <person name="Crous P.W."/>
            <person name="Fauchery L."/>
            <person name="Girlanda M."/>
            <person name="Hayes R.D."/>
            <person name="Keri Z."/>
            <person name="LaButti K."/>
            <person name="Lipzen A."/>
            <person name="Lombard V."/>
            <person name="Magnuson J."/>
            <person name="Maillard F."/>
            <person name="Murat C."/>
            <person name="Nolan M."/>
            <person name="Ohm R.A."/>
            <person name="Pangilinan J."/>
            <person name="Pereira M.F."/>
            <person name="Perotto S."/>
            <person name="Peter M."/>
            <person name="Pfister S."/>
            <person name="Riley R."/>
            <person name="Sitrit Y."/>
            <person name="Stielow J.B."/>
            <person name="Szollosi G."/>
            <person name="Zifcakova L."/>
            <person name="Stursova M."/>
            <person name="Spatafora J.W."/>
            <person name="Tedersoo L."/>
            <person name="Vaario L.M."/>
            <person name="Yamada A."/>
            <person name="Yan M."/>
            <person name="Wang P."/>
            <person name="Xu J."/>
            <person name="Bruns T."/>
            <person name="Baldrian P."/>
            <person name="Vilgalys R."/>
            <person name="Dunand C."/>
            <person name="Henrissat B."/>
            <person name="Grigoriev I.V."/>
            <person name="Hibbett D."/>
            <person name="Nagy L.G."/>
            <person name="Martin F.M."/>
        </authorList>
    </citation>
    <scope>NUCLEOTIDE SEQUENCE</scope>
    <source>
        <strain evidence="4">UH-Tt-Lm1</strain>
    </source>
</reference>
<dbReference type="InterPro" id="IPR021765">
    <property type="entry name" value="UstYa-like"/>
</dbReference>
<organism evidence="4 5">
    <name type="scientific">Thelephora terrestris</name>
    <dbReference type="NCBI Taxonomy" id="56493"/>
    <lineage>
        <taxon>Eukaryota</taxon>
        <taxon>Fungi</taxon>
        <taxon>Dikarya</taxon>
        <taxon>Basidiomycota</taxon>
        <taxon>Agaricomycotina</taxon>
        <taxon>Agaricomycetes</taxon>
        <taxon>Thelephorales</taxon>
        <taxon>Thelephoraceae</taxon>
        <taxon>Thelephora</taxon>
    </lineage>
</organism>
<dbReference type="OrthoDB" id="3687641at2759"/>
<dbReference type="PANTHER" id="PTHR33365:SF4">
    <property type="entry name" value="CYCLOCHLOROTINE BIOSYNTHESIS PROTEIN O"/>
    <property type="match status" value="1"/>
</dbReference>
<name>A0A9P6HRX5_9AGAM</name>
<keyword evidence="5" id="KW-1185">Reference proteome</keyword>
<comment type="caution">
    <text evidence="4">The sequence shown here is derived from an EMBL/GenBank/DDBJ whole genome shotgun (WGS) entry which is preliminary data.</text>
</comment>
<evidence type="ECO:0000256" key="2">
    <source>
        <dbReference type="ARBA" id="ARBA00035112"/>
    </source>
</evidence>
<dbReference type="GO" id="GO:0043386">
    <property type="term" value="P:mycotoxin biosynthetic process"/>
    <property type="evidence" value="ECO:0007669"/>
    <property type="project" value="InterPro"/>
</dbReference>
<dbReference type="AlphaFoldDB" id="A0A9P6HRX5"/>
<dbReference type="EMBL" id="WIUZ02000001">
    <property type="protein sequence ID" value="KAF9793251.1"/>
    <property type="molecule type" value="Genomic_DNA"/>
</dbReference>
<evidence type="ECO:0000256" key="3">
    <source>
        <dbReference type="SAM" id="Phobius"/>
    </source>
</evidence>
<dbReference type="Proteomes" id="UP000736335">
    <property type="component" value="Unassembled WGS sequence"/>
</dbReference>
<proteinExistence type="inferred from homology"/>
<reference evidence="4" key="2">
    <citation type="submission" date="2020-11" db="EMBL/GenBank/DDBJ databases">
        <authorList>
            <consortium name="DOE Joint Genome Institute"/>
            <person name="Kuo A."/>
            <person name="Miyauchi S."/>
            <person name="Kiss E."/>
            <person name="Drula E."/>
            <person name="Kohler A."/>
            <person name="Sanchez-Garcia M."/>
            <person name="Andreopoulos B."/>
            <person name="Barry K.W."/>
            <person name="Bonito G."/>
            <person name="Buee M."/>
            <person name="Carver A."/>
            <person name="Chen C."/>
            <person name="Cichocki N."/>
            <person name="Clum A."/>
            <person name="Culley D."/>
            <person name="Crous P.W."/>
            <person name="Fauchery L."/>
            <person name="Girlanda M."/>
            <person name="Hayes R."/>
            <person name="Keri Z."/>
            <person name="Labutti K."/>
            <person name="Lipzen A."/>
            <person name="Lombard V."/>
            <person name="Magnuson J."/>
            <person name="Maillard F."/>
            <person name="Morin E."/>
            <person name="Murat C."/>
            <person name="Nolan M."/>
            <person name="Ohm R."/>
            <person name="Pangilinan J."/>
            <person name="Pereira M."/>
            <person name="Perotto S."/>
            <person name="Peter M."/>
            <person name="Riley R."/>
            <person name="Sitrit Y."/>
            <person name="Stielow B."/>
            <person name="Szollosi G."/>
            <person name="Zifcakova L."/>
            <person name="Stursova M."/>
            <person name="Spatafora J.W."/>
            <person name="Tedersoo L."/>
            <person name="Vaario L.-M."/>
            <person name="Yamada A."/>
            <person name="Yan M."/>
            <person name="Wang P."/>
            <person name="Xu J."/>
            <person name="Bruns T."/>
            <person name="Baldrian P."/>
            <person name="Vilgalys R."/>
            <person name="Henrissat B."/>
            <person name="Grigoriev I.V."/>
            <person name="Hibbett D."/>
            <person name="Nagy L.G."/>
            <person name="Martin F.M."/>
        </authorList>
    </citation>
    <scope>NUCLEOTIDE SEQUENCE</scope>
    <source>
        <strain evidence="4">UH-Tt-Lm1</strain>
    </source>
</reference>
<dbReference type="PANTHER" id="PTHR33365">
    <property type="entry name" value="YALI0B05434P"/>
    <property type="match status" value="1"/>
</dbReference>
<keyword evidence="3" id="KW-0812">Transmembrane</keyword>
<gene>
    <name evidence="4" type="ORF">BJ322DRAFT_1103668</name>
</gene>
<protein>
    <submittedName>
        <fullName evidence="4">Uncharacterized protein</fullName>
    </submittedName>
</protein>
<feature type="transmembrane region" description="Helical" evidence="3">
    <location>
        <begin position="21"/>
        <end position="38"/>
    </location>
</feature>
<evidence type="ECO:0000313" key="4">
    <source>
        <dbReference type="EMBL" id="KAF9793251.1"/>
    </source>
</evidence>
<dbReference type="Pfam" id="PF11807">
    <property type="entry name" value="UstYa"/>
    <property type="match status" value="1"/>
</dbReference>
<evidence type="ECO:0000256" key="1">
    <source>
        <dbReference type="ARBA" id="ARBA00004685"/>
    </source>
</evidence>
<keyword evidence="3" id="KW-1133">Transmembrane helix</keyword>
<keyword evidence="3" id="KW-0472">Membrane</keyword>
<evidence type="ECO:0000313" key="5">
    <source>
        <dbReference type="Proteomes" id="UP000736335"/>
    </source>
</evidence>
<comment type="pathway">
    <text evidence="1">Mycotoxin biosynthesis.</text>
</comment>
<comment type="similarity">
    <text evidence="2">Belongs to the ustYa family.</text>
</comment>